<dbReference type="InterPro" id="IPR036291">
    <property type="entry name" value="NAD(P)-bd_dom_sf"/>
</dbReference>
<dbReference type="InterPro" id="IPR003710">
    <property type="entry name" value="ApbA"/>
</dbReference>
<sequence>MRFVVYGAGAIGGVVAARLHQHGHDVTAIARGPHLEAITTGGLRLQDPTGEQKVPLPAVPHPSALDWHGDEVVLLAVKSQQTAQVLRDLGAVAPNDVPVVCLQNGIDNERQALRRFPNVYGVMVGLPAVHLEPGLVQAYSSPVTGILDIGRRPDGTDETAHATAAAFTSAGFDSRVFADIGRWKWRKLITNLGNAIGAVCGSAARGSGLYRRAAAEADACLAAAGTDVATIEEDEGRRAGVLTMGDVAGASHPGSSSWQSLARHSAEIETDYLNGEIVLLGRLQGVPTPVNAVLQRLANALAANGGEPGSVDVTEVERLIEEESDARAPIATTATGSA</sequence>
<evidence type="ECO:0000256" key="1">
    <source>
        <dbReference type="ARBA" id="ARBA00007870"/>
    </source>
</evidence>
<organism evidence="7 8">
    <name type="scientific">Georgenia halophila</name>
    <dbReference type="NCBI Taxonomy" id="620889"/>
    <lineage>
        <taxon>Bacteria</taxon>
        <taxon>Bacillati</taxon>
        <taxon>Actinomycetota</taxon>
        <taxon>Actinomycetes</taxon>
        <taxon>Micrococcales</taxon>
        <taxon>Bogoriellaceae</taxon>
        <taxon>Georgenia</taxon>
    </lineage>
</organism>
<dbReference type="InterPro" id="IPR008927">
    <property type="entry name" value="6-PGluconate_DH-like_C_sf"/>
</dbReference>
<dbReference type="SUPFAM" id="SSF51735">
    <property type="entry name" value="NAD(P)-binding Rossmann-fold domains"/>
    <property type="match status" value="1"/>
</dbReference>
<feature type="domain" description="Ketopantoate reductase C-terminal" evidence="6">
    <location>
        <begin position="179"/>
        <end position="301"/>
    </location>
</feature>
<dbReference type="InterPro" id="IPR013752">
    <property type="entry name" value="KPA_reductase"/>
</dbReference>
<dbReference type="PANTHER" id="PTHR21708:SF26">
    <property type="entry name" value="2-DEHYDROPANTOATE 2-REDUCTASE"/>
    <property type="match status" value="1"/>
</dbReference>
<comment type="pathway">
    <text evidence="4">Cofactor biosynthesis; (R)-pantothenate biosynthesis; (R)-pantoate from 3-methyl-2-oxobutanoate: step 2/2.</text>
</comment>
<keyword evidence="4" id="KW-0566">Pantothenate biosynthesis</keyword>
<dbReference type="Proteomes" id="UP001500622">
    <property type="component" value="Unassembled WGS sequence"/>
</dbReference>
<dbReference type="Pfam" id="PF08546">
    <property type="entry name" value="ApbA_C"/>
    <property type="match status" value="1"/>
</dbReference>
<dbReference type="Gene3D" id="1.10.1040.10">
    <property type="entry name" value="N-(1-d-carboxylethyl)-l-norvaline Dehydrogenase, domain 2"/>
    <property type="match status" value="1"/>
</dbReference>
<dbReference type="InterPro" id="IPR013332">
    <property type="entry name" value="KPR_N"/>
</dbReference>
<name>A0ABP8LAR2_9MICO</name>
<evidence type="ECO:0000259" key="5">
    <source>
        <dbReference type="Pfam" id="PF02558"/>
    </source>
</evidence>
<evidence type="ECO:0000256" key="4">
    <source>
        <dbReference type="RuleBase" id="RU362068"/>
    </source>
</evidence>
<dbReference type="RefSeq" id="WP_345216314.1">
    <property type="nucleotide sequence ID" value="NZ_BAABGN010000009.1"/>
</dbReference>
<evidence type="ECO:0000256" key="3">
    <source>
        <dbReference type="ARBA" id="ARBA00023002"/>
    </source>
</evidence>
<reference evidence="8" key="1">
    <citation type="journal article" date="2019" name="Int. J. Syst. Evol. Microbiol.">
        <title>The Global Catalogue of Microorganisms (GCM) 10K type strain sequencing project: providing services to taxonomists for standard genome sequencing and annotation.</title>
        <authorList>
            <consortium name="The Broad Institute Genomics Platform"/>
            <consortium name="The Broad Institute Genome Sequencing Center for Infectious Disease"/>
            <person name="Wu L."/>
            <person name="Ma J."/>
        </authorList>
    </citation>
    <scope>NUCLEOTIDE SEQUENCE [LARGE SCALE GENOMIC DNA]</scope>
    <source>
        <strain evidence="8">JCM 17810</strain>
    </source>
</reference>
<evidence type="ECO:0000313" key="8">
    <source>
        <dbReference type="Proteomes" id="UP001500622"/>
    </source>
</evidence>
<accession>A0ABP8LAR2</accession>
<feature type="domain" description="Ketopantoate reductase N-terminal" evidence="5">
    <location>
        <begin position="4"/>
        <end position="137"/>
    </location>
</feature>
<comment type="caution">
    <text evidence="7">The sequence shown here is derived from an EMBL/GenBank/DDBJ whole genome shotgun (WGS) entry which is preliminary data.</text>
</comment>
<dbReference type="PANTHER" id="PTHR21708">
    <property type="entry name" value="PROBABLE 2-DEHYDROPANTOATE 2-REDUCTASE"/>
    <property type="match status" value="1"/>
</dbReference>
<dbReference type="NCBIfam" id="TIGR00745">
    <property type="entry name" value="apbA_panE"/>
    <property type="match status" value="1"/>
</dbReference>
<comment type="catalytic activity">
    <reaction evidence="4">
        <text>(R)-pantoate + NADP(+) = 2-dehydropantoate + NADPH + H(+)</text>
        <dbReference type="Rhea" id="RHEA:16233"/>
        <dbReference type="ChEBI" id="CHEBI:11561"/>
        <dbReference type="ChEBI" id="CHEBI:15378"/>
        <dbReference type="ChEBI" id="CHEBI:15980"/>
        <dbReference type="ChEBI" id="CHEBI:57783"/>
        <dbReference type="ChEBI" id="CHEBI:58349"/>
        <dbReference type="EC" id="1.1.1.169"/>
    </reaction>
</comment>
<evidence type="ECO:0000259" key="6">
    <source>
        <dbReference type="Pfam" id="PF08546"/>
    </source>
</evidence>
<comment type="similarity">
    <text evidence="1 4">Belongs to the ketopantoate reductase family.</text>
</comment>
<dbReference type="EMBL" id="BAABGN010000009">
    <property type="protein sequence ID" value="GAA4424917.1"/>
    <property type="molecule type" value="Genomic_DNA"/>
</dbReference>
<evidence type="ECO:0000313" key="7">
    <source>
        <dbReference type="EMBL" id="GAA4424917.1"/>
    </source>
</evidence>
<evidence type="ECO:0000256" key="2">
    <source>
        <dbReference type="ARBA" id="ARBA00022857"/>
    </source>
</evidence>
<keyword evidence="3 4" id="KW-0560">Oxidoreductase</keyword>
<keyword evidence="8" id="KW-1185">Reference proteome</keyword>
<dbReference type="SUPFAM" id="SSF48179">
    <property type="entry name" value="6-phosphogluconate dehydrogenase C-terminal domain-like"/>
    <property type="match status" value="1"/>
</dbReference>
<dbReference type="EC" id="1.1.1.169" evidence="4"/>
<dbReference type="Gene3D" id="3.40.50.720">
    <property type="entry name" value="NAD(P)-binding Rossmann-like Domain"/>
    <property type="match status" value="1"/>
</dbReference>
<proteinExistence type="inferred from homology"/>
<comment type="function">
    <text evidence="4">Catalyzes the NADPH-dependent reduction of ketopantoate into pantoic acid.</text>
</comment>
<dbReference type="InterPro" id="IPR051402">
    <property type="entry name" value="KPR-Related"/>
</dbReference>
<dbReference type="Pfam" id="PF02558">
    <property type="entry name" value="ApbA"/>
    <property type="match status" value="1"/>
</dbReference>
<keyword evidence="2 4" id="KW-0521">NADP</keyword>
<dbReference type="InterPro" id="IPR013328">
    <property type="entry name" value="6PGD_dom2"/>
</dbReference>
<protein>
    <recommendedName>
        <fullName evidence="4">2-dehydropantoate 2-reductase</fullName>
        <ecNumber evidence="4">1.1.1.169</ecNumber>
    </recommendedName>
    <alternativeName>
        <fullName evidence="4">Ketopantoate reductase</fullName>
    </alternativeName>
</protein>
<gene>
    <name evidence="7" type="ORF">GCM10023169_22050</name>
</gene>